<name>A0A5K0U8C8_9VIRU</name>
<keyword evidence="4" id="KW-1185">Reference proteome</keyword>
<evidence type="ECO:0000313" key="4">
    <source>
        <dbReference type="Proteomes" id="UP000594342"/>
    </source>
</evidence>
<organism evidence="3 4">
    <name type="scientific">Yasminevirus sp. GU-2018</name>
    <dbReference type="NCBI Taxonomy" id="2420051"/>
    <lineage>
        <taxon>Viruses</taxon>
        <taxon>Varidnaviria</taxon>
        <taxon>Bamfordvirae</taxon>
        <taxon>Nucleocytoviricota</taxon>
        <taxon>Megaviricetes</taxon>
        <taxon>Imitervirales</taxon>
        <taxon>Mimiviridae</taxon>
        <taxon>Klosneuvirinae</taxon>
        <taxon>Yasminevirus</taxon>
        <taxon>Yasminevirus saudimassiliense</taxon>
    </lineage>
</organism>
<comment type="caution">
    <text evidence="3">The sequence shown here is derived from an EMBL/GenBank/DDBJ whole genome shotgun (WGS) entry which is preliminary data.</text>
</comment>
<keyword evidence="2" id="KW-1133">Transmembrane helix</keyword>
<feature type="region of interest" description="Disordered" evidence="1">
    <location>
        <begin position="1"/>
        <end position="31"/>
    </location>
</feature>
<keyword evidence="2" id="KW-0812">Transmembrane</keyword>
<proteinExistence type="predicted"/>
<accession>A0A5K0U8C8</accession>
<feature type="transmembrane region" description="Helical" evidence="2">
    <location>
        <begin position="142"/>
        <end position="162"/>
    </location>
</feature>
<keyword evidence="2" id="KW-0472">Membrane</keyword>
<evidence type="ECO:0000256" key="1">
    <source>
        <dbReference type="SAM" id="MobiDB-lite"/>
    </source>
</evidence>
<evidence type="ECO:0000256" key="2">
    <source>
        <dbReference type="SAM" id="Phobius"/>
    </source>
</evidence>
<reference evidence="3 4" key="1">
    <citation type="submission" date="2018-10" db="EMBL/GenBank/DDBJ databases">
        <authorList>
            <consortium name="IHU Genomes"/>
        </authorList>
    </citation>
    <scope>NUCLEOTIDE SEQUENCE [LARGE SCALE GENOMIC DNA]</scope>
    <source>
        <strain evidence="3 4">A1</strain>
    </source>
</reference>
<protein>
    <submittedName>
        <fullName evidence="3">Uncharacterized protein</fullName>
    </submittedName>
</protein>
<evidence type="ECO:0000313" key="3">
    <source>
        <dbReference type="EMBL" id="VBB18070.1"/>
    </source>
</evidence>
<feature type="compositionally biased region" description="Low complexity" evidence="1">
    <location>
        <begin position="1"/>
        <end position="30"/>
    </location>
</feature>
<dbReference type="Proteomes" id="UP000594342">
    <property type="component" value="Unassembled WGS sequence"/>
</dbReference>
<gene>
    <name evidence="3" type="ORF">YASMINEVIRUS_533</name>
</gene>
<sequence length="173" mass="18831">MSSDTSSTGSASSTTVQSNQTNQPPQQSPQMTASRIVGNYLQGKTSEVSQCMQTYNNMLNTNNGAEFINLFVEPAYTQLKGKLCDPKSASMYVKHIIDHPDTIASINAKLDSIDARLESIESSMIASENKQEQESSWFDGKFCTLITIVIVCFLCLALSLYMKPAGGATPLNK</sequence>
<dbReference type="EMBL" id="UPSH01000001">
    <property type="protein sequence ID" value="VBB18070.1"/>
    <property type="molecule type" value="Genomic_DNA"/>
</dbReference>